<proteinExistence type="inferred from homology"/>
<dbReference type="Pfam" id="PF05816">
    <property type="entry name" value="TelA"/>
    <property type="match status" value="1"/>
</dbReference>
<gene>
    <name evidence="4" type="ORF">LEQ_1766c</name>
</gene>
<dbReference type="AlphaFoldDB" id="V7HVQ4"/>
<sequence length="377" mass="42543">MAEQKELMEQTSLTGLANLKDDLNETELQQAQEYARSLQSAKQNTIINYGKEIQDKMSGFTDQVLENVKNKDTGEVGDSLRDLVSQLNAANPEKLQSDNRNGILKLFSKMKRSVFEMTARYQEVSAQIDGVSQKLAVQESTLLKDNDTLDTMYEANMAYYRSLNTLLVGGQLRKEELGREIKTLKAKLSQDASNQMQVQELNDLNAQVDRLDRRLNDLMLTREITIQQAPQIRMIQNANSILSEKIQASINTAIPLWKNQVAISLSLLRQKDAVNAQNAVTDATNDLLKKNSQMLRQSTIDVVKATQRGVVDVETLRETQDNLIATMQEVMTIQAEGQSKRQDVAQELTKLENDFKQAMLRTGKQERVEVEASEKDA</sequence>
<organism evidence="4 5">
    <name type="scientific">Ligilactobacillus equi DPC 6820</name>
    <dbReference type="NCBI Taxonomy" id="1392007"/>
    <lineage>
        <taxon>Bacteria</taxon>
        <taxon>Bacillati</taxon>
        <taxon>Bacillota</taxon>
        <taxon>Bacilli</taxon>
        <taxon>Lactobacillales</taxon>
        <taxon>Lactobacillaceae</taxon>
        <taxon>Ligilactobacillus</taxon>
    </lineage>
</organism>
<evidence type="ECO:0000256" key="2">
    <source>
        <dbReference type="PIRNR" id="PIRNR026508"/>
    </source>
</evidence>
<comment type="similarity">
    <text evidence="1 2">Belongs to the TelA family.</text>
</comment>
<feature type="coiled-coil region" evidence="3">
    <location>
        <begin position="16"/>
        <end position="44"/>
    </location>
</feature>
<name>V7HVQ4_9LACO</name>
<evidence type="ECO:0000313" key="5">
    <source>
        <dbReference type="Proteomes" id="UP000018559"/>
    </source>
</evidence>
<dbReference type="InterPro" id="IPR008863">
    <property type="entry name" value="Toxic_anion-R_TelA"/>
</dbReference>
<dbReference type="EMBL" id="AWWH01000197">
    <property type="protein sequence ID" value="ETA73298.1"/>
    <property type="molecule type" value="Genomic_DNA"/>
</dbReference>
<dbReference type="PANTHER" id="PTHR38432:SF1">
    <property type="entry name" value="TELA-LIKE PROTEIN SAOUHSC_01408"/>
    <property type="match status" value="1"/>
</dbReference>
<protein>
    <recommendedName>
        <fullName evidence="6">Tellurite resistance protein</fullName>
    </recommendedName>
</protein>
<evidence type="ECO:0000313" key="4">
    <source>
        <dbReference type="EMBL" id="ETA73298.1"/>
    </source>
</evidence>
<dbReference type="Proteomes" id="UP000018559">
    <property type="component" value="Unassembled WGS sequence"/>
</dbReference>
<dbReference type="PATRIC" id="fig|1392007.3.peg.1906"/>
<evidence type="ECO:0000256" key="1">
    <source>
        <dbReference type="ARBA" id="ARBA00005541"/>
    </source>
</evidence>
<dbReference type="PIRSF" id="PIRSF026508">
    <property type="entry name" value="TelA"/>
    <property type="match status" value="1"/>
</dbReference>
<evidence type="ECO:0008006" key="6">
    <source>
        <dbReference type="Google" id="ProtNLM"/>
    </source>
</evidence>
<dbReference type="RefSeq" id="WP_023860534.1">
    <property type="nucleotide sequence ID" value="NZ_AWWH01000197.1"/>
</dbReference>
<accession>V7HVQ4</accession>
<feature type="coiled-coil region" evidence="3">
    <location>
        <begin position="174"/>
        <end position="221"/>
    </location>
</feature>
<keyword evidence="5" id="KW-1185">Reference proteome</keyword>
<dbReference type="PANTHER" id="PTHR38432">
    <property type="entry name" value="TELA-LIKE PROTEIN SAOUHSC_01408"/>
    <property type="match status" value="1"/>
</dbReference>
<evidence type="ECO:0000256" key="3">
    <source>
        <dbReference type="SAM" id="Coils"/>
    </source>
</evidence>
<reference evidence="4 5" key="1">
    <citation type="journal article" date="2014" name="Genome Announc.">
        <title>The Genome of the Predominant Equine Lactobacillus Species, Lactobacillus equi, Is Reflective of Its Lifestyle Adaptations to an Herbivorous Host.</title>
        <authorList>
            <person name="O'Donnell M.M."/>
            <person name="Harris H.M."/>
            <person name="O'Toole P.W."/>
            <person name="Ross R.P."/>
        </authorList>
    </citation>
    <scope>NUCLEOTIDE SEQUENCE [LARGE SCALE GENOMIC DNA]</scope>
    <source>
        <strain evidence="4 5">DPC 6820</strain>
    </source>
</reference>
<comment type="caution">
    <text evidence="4">The sequence shown here is derived from an EMBL/GenBank/DDBJ whole genome shotgun (WGS) entry which is preliminary data.</text>
</comment>
<keyword evidence="3" id="KW-0175">Coiled coil</keyword>